<evidence type="ECO:0000313" key="4">
    <source>
        <dbReference type="Proteomes" id="UP000502136"/>
    </source>
</evidence>
<feature type="region of interest" description="Disordered" evidence="1">
    <location>
        <begin position="665"/>
        <end position="689"/>
    </location>
</feature>
<protein>
    <recommendedName>
        <fullName evidence="5">O-antigen ligase domain-containing protein</fullName>
    </recommendedName>
</protein>
<feature type="transmembrane region" description="Helical" evidence="2">
    <location>
        <begin position="69"/>
        <end position="88"/>
    </location>
</feature>
<dbReference type="RefSeq" id="WP_168908913.1">
    <property type="nucleotide sequence ID" value="NZ_CP051428.1"/>
</dbReference>
<dbReference type="KEGG" id="palr:HGI30_18560"/>
<feature type="transmembrane region" description="Helical" evidence="2">
    <location>
        <begin position="277"/>
        <end position="302"/>
    </location>
</feature>
<keyword evidence="4" id="KW-1185">Reference proteome</keyword>
<name>A0A6H2H114_9BACL</name>
<keyword evidence="2" id="KW-0812">Transmembrane</keyword>
<organism evidence="3 4">
    <name type="scientific">Paenibacillus albicereus</name>
    <dbReference type="NCBI Taxonomy" id="2726185"/>
    <lineage>
        <taxon>Bacteria</taxon>
        <taxon>Bacillati</taxon>
        <taxon>Bacillota</taxon>
        <taxon>Bacilli</taxon>
        <taxon>Bacillales</taxon>
        <taxon>Paenibacillaceae</taxon>
        <taxon>Paenibacillus</taxon>
    </lineage>
</organism>
<feature type="compositionally biased region" description="Acidic residues" evidence="1">
    <location>
        <begin position="1"/>
        <end position="11"/>
    </location>
</feature>
<feature type="transmembrane region" description="Helical" evidence="2">
    <location>
        <begin position="585"/>
        <end position="605"/>
    </location>
</feature>
<dbReference type="AlphaFoldDB" id="A0A6H2H114"/>
<feature type="transmembrane region" description="Helical" evidence="2">
    <location>
        <begin position="42"/>
        <end position="63"/>
    </location>
</feature>
<sequence length="689" mass="70611">MATDIVEEGDPETMGREAEANSVSRSRSKAWKGEGAGNRRRLLRAAGLALLLSAAFHGSGWFFDRDGHGFVALLIACGLVSVWGKGRGELWPDRGWKGRRLLVASTCCIGLALLYAMRAFGSPVSVPGNAEEALRWLAYSSLALLLAAWQRQESADWAAERTASTPSSGVSSALHAGAPTAVPCDTASFGATTAVPCGTASFGATTAVPCGTASFGATTAVPCGTASFGALTAVPCGTASFGATTAVPCGTASFGAPMAVMDAARAPLPLASTSAPAAAWALQSFAGFFAASSLAAWFGWIVGPDFVLRTVDGRLSATGARLAGYLQYSNTLGAFAAALLAWQWLVLARSGSPRLRLSAAWLAAPCLAVLLLSESRGATLALLLTAAAGLLLARVPERRRWCGAAWRSMPGTAAIVAVARFREQAAEAALAQDGAVLLALVAACAASAVWITAPSGGTRHAERPNPAPAIAAPRRLRLNPALASLDSRRLRRLIRLDARTAAVLLLGAAAALRLRLDGGWDRFDPAEPASAATGAARLLLYRDGWAAARESWLVGYGARAWELLRGSFQSAPYAAGEVHSGYLDMLLTAGAPGLALLLALGAALLAAAGAEGALGAVPAATLLLHAAIDVDMCYGAYWLLLLVLSAACASLAPPRLTASPSVSLLPPASASLYPPRPEEESPGPGGRGT</sequence>
<evidence type="ECO:0000313" key="3">
    <source>
        <dbReference type="EMBL" id="QJC53374.1"/>
    </source>
</evidence>
<evidence type="ECO:0000256" key="2">
    <source>
        <dbReference type="SAM" id="Phobius"/>
    </source>
</evidence>
<evidence type="ECO:0008006" key="5">
    <source>
        <dbReference type="Google" id="ProtNLM"/>
    </source>
</evidence>
<dbReference type="Proteomes" id="UP000502136">
    <property type="component" value="Chromosome"/>
</dbReference>
<feature type="transmembrane region" description="Helical" evidence="2">
    <location>
        <begin position="634"/>
        <end position="652"/>
    </location>
</feature>
<feature type="region of interest" description="Disordered" evidence="1">
    <location>
        <begin position="1"/>
        <end position="32"/>
    </location>
</feature>
<dbReference type="PANTHER" id="PTHR37422">
    <property type="entry name" value="TEICHURONIC ACID BIOSYNTHESIS PROTEIN TUAE"/>
    <property type="match status" value="1"/>
</dbReference>
<keyword evidence="2" id="KW-0472">Membrane</keyword>
<reference evidence="3 4" key="1">
    <citation type="submission" date="2020-04" db="EMBL/GenBank/DDBJ databases">
        <title>Novel Paenibacillus strain UniB2 isolated from commercial digestive syrup.</title>
        <authorList>
            <person name="Thorat V."/>
            <person name="Kirdat K."/>
            <person name="Tiwarekar B."/>
            <person name="Yadav A."/>
        </authorList>
    </citation>
    <scope>NUCLEOTIDE SEQUENCE [LARGE SCALE GENOMIC DNA]</scope>
    <source>
        <strain evidence="3 4">UniB2</strain>
    </source>
</reference>
<dbReference type="InterPro" id="IPR051533">
    <property type="entry name" value="WaaL-like"/>
</dbReference>
<dbReference type="EMBL" id="CP051428">
    <property type="protein sequence ID" value="QJC53374.1"/>
    <property type="molecule type" value="Genomic_DNA"/>
</dbReference>
<feature type="transmembrane region" description="Helical" evidence="2">
    <location>
        <begin position="354"/>
        <end position="372"/>
    </location>
</feature>
<accession>A0A6H2H114</accession>
<feature type="transmembrane region" description="Helical" evidence="2">
    <location>
        <begin position="322"/>
        <end position="342"/>
    </location>
</feature>
<keyword evidence="2" id="KW-1133">Transmembrane helix</keyword>
<gene>
    <name evidence="3" type="ORF">HGI30_18560</name>
</gene>
<proteinExistence type="predicted"/>
<feature type="transmembrane region" description="Helical" evidence="2">
    <location>
        <begin position="100"/>
        <end position="121"/>
    </location>
</feature>
<dbReference type="PANTHER" id="PTHR37422:SF23">
    <property type="entry name" value="TEICHURONIC ACID BIOSYNTHESIS PROTEIN TUAE"/>
    <property type="match status" value="1"/>
</dbReference>
<evidence type="ECO:0000256" key="1">
    <source>
        <dbReference type="SAM" id="MobiDB-lite"/>
    </source>
</evidence>